<dbReference type="EMBL" id="CAJEWN010000110">
    <property type="protein sequence ID" value="CAD2165436.1"/>
    <property type="molecule type" value="Genomic_DNA"/>
</dbReference>
<dbReference type="AlphaFoldDB" id="A0A6V7UTQ9"/>
<feature type="domain" description="F-box" evidence="1">
    <location>
        <begin position="1"/>
        <end position="47"/>
    </location>
</feature>
<dbReference type="InterPro" id="IPR001810">
    <property type="entry name" value="F-box_dom"/>
</dbReference>
<name>A0A6V7UTQ9_MELEN</name>
<organism evidence="2 3">
    <name type="scientific">Meloidogyne enterolobii</name>
    <name type="common">Root-knot nematode worm</name>
    <name type="synonym">Meloidogyne mayaguensis</name>
    <dbReference type="NCBI Taxonomy" id="390850"/>
    <lineage>
        <taxon>Eukaryota</taxon>
        <taxon>Metazoa</taxon>
        <taxon>Ecdysozoa</taxon>
        <taxon>Nematoda</taxon>
        <taxon>Chromadorea</taxon>
        <taxon>Rhabditida</taxon>
        <taxon>Tylenchina</taxon>
        <taxon>Tylenchomorpha</taxon>
        <taxon>Tylenchoidea</taxon>
        <taxon>Meloidogynidae</taxon>
        <taxon>Meloidogyninae</taxon>
        <taxon>Meloidogyne</taxon>
    </lineage>
</organism>
<dbReference type="Proteomes" id="UP000580250">
    <property type="component" value="Unassembled WGS sequence"/>
</dbReference>
<evidence type="ECO:0000313" key="3">
    <source>
        <dbReference type="Proteomes" id="UP000580250"/>
    </source>
</evidence>
<accession>A0A6V7UTQ9</accession>
<comment type="caution">
    <text evidence="2">The sequence shown here is derived from an EMBL/GenBank/DDBJ whole genome shotgun (WGS) entry which is preliminary data.</text>
</comment>
<sequence>MNSLPIEAKLDVLKCLDFNQLFSFKQTNFYFLNLINKYKEELALIKFSYLSIIEEDRELHSYEIIEIESGIFDISLNDNILKKWQAAIDKSIPLFLHNFESNKKFIVCLEKKLWFGVDNINPRYHFLNLPNIPKNIEEMIVIRCWLEQLFSCSFDYAVLYHVVFNPEMIDLLFDNDKTIPTQFHLQSPVLIAGNNLFEDVFNFALNHLSISSFIKISLNEVNISEQHIDILFNILVNEGKKLSQIRLEGSKLMKLHDLIIKYVTTSIDCSKVVDFIALDHVPNFKLGEKRKKFEITKFGVFEVTSYEVANIYNPQVRFSSENVRNLTFIKRIY</sequence>
<proteinExistence type="predicted"/>
<reference evidence="2 3" key="1">
    <citation type="submission" date="2020-08" db="EMBL/GenBank/DDBJ databases">
        <authorList>
            <person name="Koutsovoulos G."/>
            <person name="Danchin GJ E."/>
        </authorList>
    </citation>
    <scope>NUCLEOTIDE SEQUENCE [LARGE SCALE GENOMIC DNA]</scope>
</reference>
<gene>
    <name evidence="2" type="ORF">MENT_LOCUS17172</name>
</gene>
<protein>
    <recommendedName>
        <fullName evidence="1">F-box domain-containing protein</fullName>
    </recommendedName>
</protein>
<evidence type="ECO:0000259" key="1">
    <source>
        <dbReference type="PROSITE" id="PS50181"/>
    </source>
</evidence>
<dbReference type="OrthoDB" id="5281164at2759"/>
<dbReference type="PROSITE" id="PS50181">
    <property type="entry name" value="FBOX"/>
    <property type="match status" value="1"/>
</dbReference>
<evidence type="ECO:0000313" key="2">
    <source>
        <dbReference type="EMBL" id="CAD2165436.1"/>
    </source>
</evidence>